<evidence type="ECO:0000313" key="5">
    <source>
        <dbReference type="EMBL" id="MFC0082523.1"/>
    </source>
</evidence>
<evidence type="ECO:0000313" key="6">
    <source>
        <dbReference type="Proteomes" id="UP001589788"/>
    </source>
</evidence>
<reference evidence="5 6" key="1">
    <citation type="submission" date="2024-09" db="EMBL/GenBank/DDBJ databases">
        <authorList>
            <person name="Sun Q."/>
            <person name="Mori K."/>
        </authorList>
    </citation>
    <scope>NUCLEOTIDE SEQUENCE [LARGE SCALE GENOMIC DNA]</scope>
    <source>
        <strain evidence="5 6">JCM 15389</strain>
    </source>
</reference>
<dbReference type="Proteomes" id="UP001589788">
    <property type="component" value="Unassembled WGS sequence"/>
</dbReference>
<sequence length="202" mass="20629">MNKSELIEAVGKTAQLAKRDAENAVNAMLHTIVSEVKAGRRVSLVGFGAFKQTRRAARTGRNPQTGAAVRIPASKGISFSPSVALKQVVNGKAPLKAPKLSLPAGSTTTRATRGTAKATASKAAATKATASKRTAAAASAGRTTRKAAATKATASKRTTTRATAKKAVARKTVSRPAAAARVAARPTARRSGTTSGRGTRRG</sequence>
<dbReference type="PROSITE" id="PS00045">
    <property type="entry name" value="HISTONE_LIKE"/>
    <property type="match status" value="1"/>
</dbReference>
<name>A0ABV6C4D2_9ACTN</name>
<dbReference type="Pfam" id="PF00216">
    <property type="entry name" value="Bac_DNA_binding"/>
    <property type="match status" value="1"/>
</dbReference>
<gene>
    <name evidence="5" type="ORF">ACFFRE_10315</name>
</gene>
<dbReference type="RefSeq" id="WP_376746048.1">
    <property type="nucleotide sequence ID" value="NZ_JAKHEX010000021.1"/>
</dbReference>
<feature type="compositionally biased region" description="Basic residues" evidence="4">
    <location>
        <begin position="163"/>
        <end position="173"/>
    </location>
</feature>
<organism evidence="5 6">
    <name type="scientific">Aciditerrimonas ferrireducens</name>
    <dbReference type="NCBI Taxonomy" id="667306"/>
    <lineage>
        <taxon>Bacteria</taxon>
        <taxon>Bacillati</taxon>
        <taxon>Actinomycetota</taxon>
        <taxon>Acidimicrobiia</taxon>
        <taxon>Acidimicrobiales</taxon>
        <taxon>Acidimicrobiaceae</taxon>
        <taxon>Aciditerrimonas</taxon>
    </lineage>
</organism>
<evidence type="ECO:0000256" key="3">
    <source>
        <dbReference type="RuleBase" id="RU003939"/>
    </source>
</evidence>
<dbReference type="PANTHER" id="PTHR33175:SF3">
    <property type="entry name" value="DNA-BINDING PROTEIN HU-BETA"/>
    <property type="match status" value="1"/>
</dbReference>
<dbReference type="PRINTS" id="PR01727">
    <property type="entry name" value="DNABINDINGHU"/>
</dbReference>
<dbReference type="InterPro" id="IPR000119">
    <property type="entry name" value="Hist_DNA-bd"/>
</dbReference>
<accession>A0ABV6C4D2</accession>
<dbReference type="InterPro" id="IPR010992">
    <property type="entry name" value="IHF-like_DNA-bd_dom_sf"/>
</dbReference>
<comment type="caution">
    <text evidence="5">The sequence shown here is derived from an EMBL/GenBank/DDBJ whole genome shotgun (WGS) entry which is preliminary data.</text>
</comment>
<evidence type="ECO:0000256" key="4">
    <source>
        <dbReference type="SAM" id="MobiDB-lite"/>
    </source>
</evidence>
<dbReference type="PANTHER" id="PTHR33175">
    <property type="entry name" value="DNA-BINDING PROTEIN HU"/>
    <property type="match status" value="1"/>
</dbReference>
<protein>
    <submittedName>
        <fullName evidence="5">HU family DNA-binding protein</fullName>
    </submittedName>
</protein>
<dbReference type="Gene3D" id="4.10.520.10">
    <property type="entry name" value="IHF-like DNA-binding proteins"/>
    <property type="match status" value="1"/>
</dbReference>
<evidence type="ECO:0000256" key="1">
    <source>
        <dbReference type="ARBA" id="ARBA00023067"/>
    </source>
</evidence>
<evidence type="ECO:0000256" key="2">
    <source>
        <dbReference type="ARBA" id="ARBA00023125"/>
    </source>
</evidence>
<comment type="similarity">
    <text evidence="3">Belongs to the bacterial histone-like protein family.</text>
</comment>
<proteinExistence type="inferred from homology"/>
<keyword evidence="2 5" id="KW-0238">DNA-binding</keyword>
<dbReference type="SMART" id="SM00411">
    <property type="entry name" value="BHL"/>
    <property type="match status" value="1"/>
</dbReference>
<feature type="compositionally biased region" description="Low complexity" evidence="4">
    <location>
        <begin position="104"/>
        <end position="162"/>
    </location>
</feature>
<dbReference type="CDD" id="cd13831">
    <property type="entry name" value="HU"/>
    <property type="match status" value="1"/>
</dbReference>
<keyword evidence="6" id="KW-1185">Reference proteome</keyword>
<feature type="compositionally biased region" description="Low complexity" evidence="4">
    <location>
        <begin position="174"/>
        <end position="202"/>
    </location>
</feature>
<dbReference type="GO" id="GO:0003677">
    <property type="term" value="F:DNA binding"/>
    <property type="evidence" value="ECO:0007669"/>
    <property type="project" value="UniProtKB-KW"/>
</dbReference>
<feature type="region of interest" description="Disordered" evidence="4">
    <location>
        <begin position="96"/>
        <end position="202"/>
    </location>
</feature>
<dbReference type="EMBL" id="JBHLYQ010000111">
    <property type="protein sequence ID" value="MFC0082523.1"/>
    <property type="molecule type" value="Genomic_DNA"/>
</dbReference>
<dbReference type="InterPro" id="IPR020816">
    <property type="entry name" value="Histone-like_DNA-bd_CS"/>
</dbReference>
<keyword evidence="1" id="KW-0226">DNA condensation</keyword>
<dbReference type="SUPFAM" id="SSF47729">
    <property type="entry name" value="IHF-like DNA-binding proteins"/>
    <property type="match status" value="1"/>
</dbReference>